<proteinExistence type="predicted"/>
<evidence type="ECO:0000313" key="1">
    <source>
        <dbReference type="EMBL" id="CAG7787131.1"/>
    </source>
</evidence>
<name>A0A8J2KJR0_9HEXA</name>
<gene>
    <name evidence="1" type="ORF">AFUS01_LOCUS25649</name>
</gene>
<sequence>MRFTMIPNTTRT</sequence>
<dbReference type="Proteomes" id="UP000708208">
    <property type="component" value="Unassembled WGS sequence"/>
</dbReference>
<comment type="caution">
    <text evidence="1">The sequence shown here is derived from an EMBL/GenBank/DDBJ whole genome shotgun (WGS) entry which is preliminary data.</text>
</comment>
<feature type="non-terminal residue" evidence="1">
    <location>
        <position position="1"/>
    </location>
</feature>
<reference evidence="1" key="1">
    <citation type="submission" date="2021-06" db="EMBL/GenBank/DDBJ databases">
        <authorList>
            <person name="Hodson N. C."/>
            <person name="Mongue J. A."/>
            <person name="Jaron S. K."/>
        </authorList>
    </citation>
    <scope>NUCLEOTIDE SEQUENCE</scope>
</reference>
<evidence type="ECO:0000313" key="2">
    <source>
        <dbReference type="Proteomes" id="UP000708208"/>
    </source>
</evidence>
<protein>
    <submittedName>
        <fullName evidence="1">Uncharacterized protein</fullName>
    </submittedName>
</protein>
<dbReference type="EMBL" id="CAJVCH010332259">
    <property type="protein sequence ID" value="CAG7787131.1"/>
    <property type="molecule type" value="Genomic_DNA"/>
</dbReference>
<accession>A0A8J2KJR0</accession>
<organism evidence="1 2">
    <name type="scientific">Allacma fusca</name>
    <dbReference type="NCBI Taxonomy" id="39272"/>
    <lineage>
        <taxon>Eukaryota</taxon>
        <taxon>Metazoa</taxon>
        <taxon>Ecdysozoa</taxon>
        <taxon>Arthropoda</taxon>
        <taxon>Hexapoda</taxon>
        <taxon>Collembola</taxon>
        <taxon>Symphypleona</taxon>
        <taxon>Sminthuridae</taxon>
        <taxon>Allacma</taxon>
    </lineage>
</organism>
<keyword evidence="2" id="KW-1185">Reference proteome</keyword>